<reference evidence="2 3" key="1">
    <citation type="submission" date="2021-06" db="EMBL/GenBank/DDBJ databases">
        <title>Caerostris extrusa draft genome.</title>
        <authorList>
            <person name="Kono N."/>
            <person name="Arakawa K."/>
        </authorList>
    </citation>
    <scope>NUCLEOTIDE SEQUENCE [LARGE SCALE GENOMIC DNA]</scope>
</reference>
<accession>A0AAV4MP55</accession>
<keyword evidence="3" id="KW-1185">Reference proteome</keyword>
<keyword evidence="1" id="KW-1133">Transmembrane helix</keyword>
<keyword evidence="1" id="KW-0472">Membrane</keyword>
<sequence length="125" mass="14169">MGKICHNLRDEVLDGTLNDVTEMLKILTSKYLFKSLRKHLPKWLGTLFAETTNWNMGKVCLLIIGRRVKDRGLAFKTFCTLQQETSNVKAMIFVLISGLAFIISNIASIMMESMLDMMLPTLLPS</sequence>
<proteinExistence type="predicted"/>
<evidence type="ECO:0000256" key="1">
    <source>
        <dbReference type="SAM" id="Phobius"/>
    </source>
</evidence>
<dbReference type="AlphaFoldDB" id="A0AAV4MP55"/>
<protein>
    <submittedName>
        <fullName evidence="2">Uncharacterized protein</fullName>
    </submittedName>
</protein>
<gene>
    <name evidence="2" type="ORF">CEXT_557091</name>
</gene>
<evidence type="ECO:0000313" key="2">
    <source>
        <dbReference type="EMBL" id="GIX74169.1"/>
    </source>
</evidence>
<keyword evidence="1" id="KW-0812">Transmembrane</keyword>
<dbReference type="EMBL" id="BPLR01002479">
    <property type="protein sequence ID" value="GIX74169.1"/>
    <property type="molecule type" value="Genomic_DNA"/>
</dbReference>
<dbReference type="Proteomes" id="UP001054945">
    <property type="component" value="Unassembled WGS sequence"/>
</dbReference>
<evidence type="ECO:0000313" key="3">
    <source>
        <dbReference type="Proteomes" id="UP001054945"/>
    </source>
</evidence>
<feature type="transmembrane region" description="Helical" evidence="1">
    <location>
        <begin position="90"/>
        <end position="111"/>
    </location>
</feature>
<comment type="caution">
    <text evidence="2">The sequence shown here is derived from an EMBL/GenBank/DDBJ whole genome shotgun (WGS) entry which is preliminary data.</text>
</comment>
<organism evidence="2 3">
    <name type="scientific">Caerostris extrusa</name>
    <name type="common">Bark spider</name>
    <name type="synonym">Caerostris bankana</name>
    <dbReference type="NCBI Taxonomy" id="172846"/>
    <lineage>
        <taxon>Eukaryota</taxon>
        <taxon>Metazoa</taxon>
        <taxon>Ecdysozoa</taxon>
        <taxon>Arthropoda</taxon>
        <taxon>Chelicerata</taxon>
        <taxon>Arachnida</taxon>
        <taxon>Araneae</taxon>
        <taxon>Araneomorphae</taxon>
        <taxon>Entelegynae</taxon>
        <taxon>Araneoidea</taxon>
        <taxon>Araneidae</taxon>
        <taxon>Caerostris</taxon>
    </lineage>
</organism>
<name>A0AAV4MP55_CAEEX</name>